<dbReference type="Pfam" id="PF19578">
    <property type="entry name" value="DUF6090"/>
    <property type="match status" value="1"/>
</dbReference>
<evidence type="ECO:0000313" key="4">
    <source>
        <dbReference type="Proteomes" id="UP001597526"/>
    </source>
</evidence>
<reference evidence="4" key="1">
    <citation type="journal article" date="2019" name="Int. J. Syst. Evol. Microbiol.">
        <title>The Global Catalogue of Microorganisms (GCM) 10K type strain sequencing project: providing services to taxonomists for standard genome sequencing and annotation.</title>
        <authorList>
            <consortium name="The Broad Institute Genomics Platform"/>
            <consortium name="The Broad Institute Genome Sequencing Center for Infectious Disease"/>
            <person name="Wu L."/>
            <person name="Ma J."/>
        </authorList>
    </citation>
    <scope>NUCLEOTIDE SEQUENCE [LARGE SCALE GENOMIC DNA]</scope>
    <source>
        <strain evidence="4">KCTC 52368</strain>
    </source>
</reference>
<feature type="transmembrane region" description="Helical" evidence="2">
    <location>
        <begin position="21"/>
        <end position="42"/>
    </location>
</feature>
<dbReference type="EMBL" id="JBHULB010000007">
    <property type="protein sequence ID" value="MFD2586661.1"/>
    <property type="molecule type" value="Genomic_DNA"/>
</dbReference>
<keyword evidence="2" id="KW-1133">Transmembrane helix</keyword>
<organism evidence="3 4">
    <name type="scientific">Croceitalea marina</name>
    <dbReference type="NCBI Taxonomy" id="1775166"/>
    <lineage>
        <taxon>Bacteria</taxon>
        <taxon>Pseudomonadati</taxon>
        <taxon>Bacteroidota</taxon>
        <taxon>Flavobacteriia</taxon>
        <taxon>Flavobacteriales</taxon>
        <taxon>Flavobacteriaceae</taxon>
        <taxon>Croceitalea</taxon>
    </lineage>
</organism>
<keyword evidence="2" id="KW-0472">Membrane</keyword>
<dbReference type="Proteomes" id="UP001597526">
    <property type="component" value="Unassembled WGS sequence"/>
</dbReference>
<feature type="coiled-coil region" evidence="1">
    <location>
        <begin position="59"/>
        <end position="86"/>
    </location>
</feature>
<dbReference type="RefSeq" id="WP_377766232.1">
    <property type="nucleotide sequence ID" value="NZ_JBHULB010000007.1"/>
</dbReference>
<keyword evidence="4" id="KW-1185">Reference proteome</keyword>
<keyword evidence="2" id="KW-0812">Transmembrane</keyword>
<keyword evidence="1" id="KW-0175">Coiled coil</keyword>
<evidence type="ECO:0000256" key="1">
    <source>
        <dbReference type="SAM" id="Coils"/>
    </source>
</evidence>
<accession>A0ABW5MUD0</accession>
<feature type="coiled-coil region" evidence="1">
    <location>
        <begin position="226"/>
        <end position="253"/>
    </location>
</feature>
<sequence length="253" mass="29622">MINFFRKIRQNLLSQNKFSKYLLYAFGEILLVVIGILIALQINNWNEHKKQKVQEITLLKQLKSDLVENQREIEELKERIEINRSAMDTVVVKLRKKEYNPTFDLLVTLIHRKSYFNNANSGYRLIGNGLAPILSNDSILNGVLQLYEKDFANIITRQNLMNTTIDNRVYPLTNRLFKTKPLSIKFESLDGAATDVFTPLNFESLSDNNQYINTLLQLKRIIEERLNLMDQTKNNVEKMILRIEEEIKLKSND</sequence>
<dbReference type="InterPro" id="IPR045749">
    <property type="entry name" value="DUF6090"/>
</dbReference>
<evidence type="ECO:0000313" key="3">
    <source>
        <dbReference type="EMBL" id="MFD2586661.1"/>
    </source>
</evidence>
<protein>
    <submittedName>
        <fullName evidence="3">DUF6090 family protein</fullName>
    </submittedName>
</protein>
<gene>
    <name evidence="3" type="ORF">ACFSQJ_06945</name>
</gene>
<evidence type="ECO:0000256" key="2">
    <source>
        <dbReference type="SAM" id="Phobius"/>
    </source>
</evidence>
<name>A0ABW5MUD0_9FLAO</name>
<comment type="caution">
    <text evidence="3">The sequence shown here is derived from an EMBL/GenBank/DDBJ whole genome shotgun (WGS) entry which is preliminary data.</text>
</comment>
<proteinExistence type="predicted"/>